<comment type="similarity">
    <text evidence="1">Belongs to the Gfo/Idh/MocA family.</text>
</comment>
<dbReference type="RefSeq" id="WP_307411437.1">
    <property type="nucleotide sequence ID" value="NZ_JAUSUR010000009.1"/>
</dbReference>
<evidence type="ECO:0000259" key="3">
    <source>
        <dbReference type="Pfam" id="PF02894"/>
    </source>
</evidence>
<protein>
    <submittedName>
        <fullName evidence="4">Dehydrogenase</fullName>
    </submittedName>
</protein>
<proteinExistence type="inferred from homology"/>
<name>A0ABU0E812_9FIRM</name>
<dbReference type="Pfam" id="PF01408">
    <property type="entry name" value="GFO_IDH_MocA"/>
    <property type="match status" value="1"/>
</dbReference>
<gene>
    <name evidence="4" type="ORF">J2S15_003771</name>
</gene>
<sequence>MLVAAYIGFGNSVVRYHLPYVNMRKDKVKVKYIYRREEDRNLEGEKEREDLYEGYIFTSRLEDILEDAEVNLVVINSPNSSHVMYAKAALDAGKNVLVEKPIAMDYEETKELLEYAKAKGLTLMPNHNRRYDTDCLAVKDAISSGKLGKIVELESHYDYFRKPFMKEPAMGMLLGLGIHTIDQIISMFGTPKAMNYDVRSLFFESGADDYYDIDFFYDDMKAIMKTSLLVKTKYPRFIVHGDKGSFIKYGGKHNSDVVYTEPIQVELEVESEKDWGVLEYVDDNGETRIEKIPSRPTDYGVIYDGLYETIINDAPKLVSDEEVLTDMKIVEEAMEACK</sequence>
<dbReference type="Gene3D" id="3.40.50.720">
    <property type="entry name" value="NAD(P)-binding Rossmann-like Domain"/>
    <property type="match status" value="1"/>
</dbReference>
<dbReference type="Gene3D" id="3.30.360.10">
    <property type="entry name" value="Dihydrodipicolinate Reductase, domain 2"/>
    <property type="match status" value="1"/>
</dbReference>
<evidence type="ECO:0000256" key="1">
    <source>
        <dbReference type="ARBA" id="ARBA00010928"/>
    </source>
</evidence>
<dbReference type="EMBL" id="JAUSUR010000009">
    <property type="protein sequence ID" value="MDQ0363010.1"/>
    <property type="molecule type" value="Genomic_DNA"/>
</dbReference>
<dbReference type="Pfam" id="PF02894">
    <property type="entry name" value="GFO_IDH_MocA_C"/>
    <property type="match status" value="1"/>
</dbReference>
<accession>A0ABU0E812</accession>
<evidence type="ECO:0000259" key="2">
    <source>
        <dbReference type="Pfam" id="PF01408"/>
    </source>
</evidence>
<dbReference type="SUPFAM" id="SSF55347">
    <property type="entry name" value="Glyceraldehyde-3-phosphate dehydrogenase-like, C-terminal domain"/>
    <property type="match status" value="1"/>
</dbReference>
<feature type="domain" description="Gfo/Idh/MocA-like oxidoreductase C-terminal" evidence="3">
    <location>
        <begin position="139"/>
        <end position="337"/>
    </location>
</feature>
<dbReference type="InterPro" id="IPR051317">
    <property type="entry name" value="Gfo/Idh/MocA_oxidoreduct"/>
</dbReference>
<keyword evidence="5" id="KW-1185">Reference proteome</keyword>
<organism evidence="4 5">
    <name type="scientific">Breznakia pachnodae</name>
    <dbReference type="NCBI Taxonomy" id="265178"/>
    <lineage>
        <taxon>Bacteria</taxon>
        <taxon>Bacillati</taxon>
        <taxon>Bacillota</taxon>
        <taxon>Erysipelotrichia</taxon>
        <taxon>Erysipelotrichales</taxon>
        <taxon>Erysipelotrichaceae</taxon>
        <taxon>Breznakia</taxon>
    </lineage>
</organism>
<dbReference type="InterPro" id="IPR000683">
    <property type="entry name" value="Gfo/Idh/MocA-like_OxRdtase_N"/>
</dbReference>
<evidence type="ECO:0000313" key="4">
    <source>
        <dbReference type="EMBL" id="MDQ0363010.1"/>
    </source>
</evidence>
<dbReference type="PANTHER" id="PTHR43708:SF7">
    <property type="entry name" value="OXIDOREDUCTASE"/>
    <property type="match status" value="1"/>
</dbReference>
<dbReference type="SUPFAM" id="SSF51735">
    <property type="entry name" value="NAD(P)-binding Rossmann-fold domains"/>
    <property type="match status" value="1"/>
</dbReference>
<dbReference type="PANTHER" id="PTHR43708">
    <property type="entry name" value="CONSERVED EXPRESSED OXIDOREDUCTASE (EUROFUNG)"/>
    <property type="match status" value="1"/>
</dbReference>
<dbReference type="Proteomes" id="UP001230220">
    <property type="component" value="Unassembled WGS sequence"/>
</dbReference>
<evidence type="ECO:0000313" key="5">
    <source>
        <dbReference type="Proteomes" id="UP001230220"/>
    </source>
</evidence>
<reference evidence="4 5" key="1">
    <citation type="submission" date="2023-07" db="EMBL/GenBank/DDBJ databases">
        <title>Genomic Encyclopedia of Type Strains, Phase IV (KMG-IV): sequencing the most valuable type-strain genomes for metagenomic binning, comparative biology and taxonomic classification.</title>
        <authorList>
            <person name="Goeker M."/>
        </authorList>
    </citation>
    <scope>NUCLEOTIDE SEQUENCE [LARGE SCALE GENOMIC DNA]</scope>
    <source>
        <strain evidence="4 5">DSM 16784</strain>
    </source>
</reference>
<comment type="caution">
    <text evidence="4">The sequence shown here is derived from an EMBL/GenBank/DDBJ whole genome shotgun (WGS) entry which is preliminary data.</text>
</comment>
<feature type="domain" description="Gfo/Idh/MocA-like oxidoreductase N-terminal" evidence="2">
    <location>
        <begin position="5"/>
        <end position="127"/>
    </location>
</feature>
<dbReference type="NCBIfam" id="NF007574">
    <property type="entry name" value="PRK10206.1"/>
    <property type="match status" value="1"/>
</dbReference>
<dbReference type="InterPro" id="IPR036291">
    <property type="entry name" value="NAD(P)-bd_dom_sf"/>
</dbReference>
<dbReference type="InterPro" id="IPR004104">
    <property type="entry name" value="Gfo/Idh/MocA-like_OxRdtase_C"/>
</dbReference>